<feature type="compositionally biased region" description="Low complexity" evidence="1">
    <location>
        <begin position="911"/>
        <end position="925"/>
    </location>
</feature>
<dbReference type="OrthoDB" id="7922675at2"/>
<dbReference type="GO" id="GO:0019867">
    <property type="term" value="C:outer membrane"/>
    <property type="evidence" value="ECO:0007669"/>
    <property type="project" value="InterPro"/>
</dbReference>
<organism evidence="4 5">
    <name type="scientific">Bartonella vinsonii</name>
    <name type="common">Rochalimaea vinsonii</name>
    <dbReference type="NCBI Taxonomy" id="33047"/>
    <lineage>
        <taxon>Bacteria</taxon>
        <taxon>Pseudomonadati</taxon>
        <taxon>Pseudomonadota</taxon>
        <taxon>Alphaproteobacteria</taxon>
        <taxon>Hyphomicrobiales</taxon>
        <taxon>Bartonellaceae</taxon>
        <taxon>Bartonella</taxon>
    </lineage>
</organism>
<dbReference type="Gene3D" id="2.40.128.130">
    <property type="entry name" value="Autotransporter beta-domain"/>
    <property type="match status" value="1"/>
</dbReference>
<evidence type="ECO:0000313" key="4">
    <source>
        <dbReference type="EMBL" id="VEJ45854.1"/>
    </source>
</evidence>
<name>A0A3S4YVY6_BARVI</name>
<dbReference type="InterPro" id="IPR011050">
    <property type="entry name" value="Pectin_lyase_fold/virulence"/>
</dbReference>
<dbReference type="Proteomes" id="UP000274201">
    <property type="component" value="Chromosome"/>
</dbReference>
<sequence length="1300" mass="139383">MIVKNYKFLYTLTTAAFSFLPIVSVYANPKTLVASCDAGTQFYTCSDGKYHTLANKTYHLPNASKDDLISAIYVGKQGTVVDASQITFTGDNPEQSATYAVSVEDGGYLLLKDSHFKNVSSLRAKNGTIEMFHGTIKGSSRTIYAEGERGLVKLASVRIEPGDSDVKDISIFSSNGARVEMASSIVYFEEGGFESQLGGSLAFLSLTVNGTGKKHSYLTADGKSVNKLSEAFEVSQGGDVYFSSSALQLTDMHGFLIENFTSFGDDNGKLLQEYNSSNAFKKTNIRINESNITIQGEESYGLYLNSVGPREFSKWLNVSDEKLSKARGIIKGTASVSLSKTTLTVPDGIAIYSTGSDLYGAEATLELSEGTRISGDVLLKAENNSSIIIKASETTFVGGIRVEDSSTVRLQLTRGSAWYLKKSKKSSQEDNSTDSFLSSVSLKDSTLIFSHYMSPGYQTLRIGTTTNIFEKDRYGVGEAVFSGSDYKQPVYSAEGNSRIQLSAFLNDDGSFDTQKTDRVLIYGDVSGTTLIQMEDFPRVPEKKVKNVKDSSVSIIQVSGTATEASFKLMDRYATINGFPYQYHLRGYGPNSSLGKADSKNRLVAGEGDFWDFRLESIYINPETDSSETETTKPVSTDLISIPSSPTQPSSSGETPVPIPDVPSVPSSIEPSAPSPSDNSIESSTVPELPVPLTPVEPSPSESSVPSSSEDPTLEPSTPSPDTPSEPVDSHSTDPTSTPSIPVSPPPSPVAPVPMAPVPSSSEDPTLEPSTPSPDTPSEPVDSHSTDRTPTPSTPVSPSPSPVAPSSSETSVPSASEGPTPEPSTPSPDTPSEPVDSHSTDRTLTPSTPVSPSPSPVAPSSSETSVPSASEDPTSEPSTPSPDTPSEPVDSHSTDPTPTPSTPVSPPPSPVAPSSSETSVPSASEDPTPEPSTPSPDIPSEPVDSHSTDLTPTPSTPVSPPPSPVAPVPVKPDIQTEPKIRAVVPQLPTYLLLPNALFHAGFMDLTTQNKKLETIRNSSVSSLKSHENSAFFVRGYGGSYHYASNLSAFEYGYGAELDYSAFEAGVLLKKTDRTNSRAFFGIMGTYGSLSLHPLNVEQSKKSTFDRWSVSAYGSLQDDTGFYVDGLLSHGLFKGDVFTLARDKVATLKGKQSNASLTSGQRFAIGHTGFIFDPQFQLIYQRLQFDHVRDVDNLDVDLGKFNQWTARVGGRLTKILTPSEKERIVSFYGKLYFSRNFGDRHFVSFKNDFQLGAFGSSLEAGVGFNAQLSAKFVLHGDVNYQHRLTKAGFSGASFSAGFRYLF</sequence>
<feature type="compositionally biased region" description="Low complexity" evidence="1">
    <location>
        <begin position="857"/>
        <end position="877"/>
    </location>
</feature>
<feature type="compositionally biased region" description="Pro residues" evidence="1">
    <location>
        <begin position="688"/>
        <end position="697"/>
    </location>
</feature>
<feature type="compositionally biased region" description="Low complexity" evidence="1">
    <location>
        <begin position="663"/>
        <end position="687"/>
    </location>
</feature>
<dbReference type="SUPFAM" id="SSF51126">
    <property type="entry name" value="Pectin lyase-like"/>
    <property type="match status" value="1"/>
</dbReference>
<gene>
    <name evidence="4" type="ORF">NCTC12905_01532</name>
</gene>
<feature type="compositionally biased region" description="Low complexity" evidence="1">
    <location>
        <begin position="939"/>
        <end position="952"/>
    </location>
</feature>
<feature type="compositionally biased region" description="Low complexity" evidence="1">
    <location>
        <begin position="803"/>
        <end position="818"/>
    </location>
</feature>
<keyword evidence="2" id="KW-0732">Signal</keyword>
<protein>
    <submittedName>
        <fullName evidence="4">Type V secretory pathway, adhesin AidA</fullName>
    </submittedName>
</protein>
<feature type="signal peptide" evidence="2">
    <location>
        <begin position="1"/>
        <end position="27"/>
    </location>
</feature>
<dbReference type="Gene3D" id="2.160.20.20">
    <property type="match status" value="1"/>
</dbReference>
<dbReference type="NCBIfam" id="TIGR01414">
    <property type="entry name" value="autotrans_barl"/>
    <property type="match status" value="1"/>
</dbReference>
<dbReference type="PROSITE" id="PS51208">
    <property type="entry name" value="AUTOTRANSPORTER"/>
    <property type="match status" value="1"/>
</dbReference>
<accession>A0A3S4YVY6</accession>
<feature type="compositionally biased region" description="Pro residues" evidence="1">
    <location>
        <begin position="819"/>
        <end position="830"/>
    </location>
</feature>
<feature type="compositionally biased region" description="Pro residues" evidence="1">
    <location>
        <begin position="791"/>
        <end position="802"/>
    </location>
</feature>
<dbReference type="PANTHER" id="PTHR24216">
    <property type="entry name" value="PAXILLIN-RELATED"/>
    <property type="match status" value="1"/>
</dbReference>
<feature type="chain" id="PRO_5018690501" evidence="2">
    <location>
        <begin position="28"/>
        <end position="1300"/>
    </location>
</feature>
<reference evidence="4 5" key="1">
    <citation type="submission" date="2018-12" db="EMBL/GenBank/DDBJ databases">
        <authorList>
            <consortium name="Pathogen Informatics"/>
        </authorList>
    </citation>
    <scope>NUCLEOTIDE SEQUENCE [LARGE SCALE GENOMIC DNA]</scope>
    <source>
        <strain evidence="4 5">NCTC12905</strain>
    </source>
</reference>
<feature type="compositionally biased region" description="Pro residues" evidence="1">
    <location>
        <begin position="928"/>
        <end position="938"/>
    </location>
</feature>
<dbReference type="SMART" id="SM00869">
    <property type="entry name" value="Autotransporter"/>
    <property type="match status" value="1"/>
</dbReference>
<evidence type="ECO:0000259" key="3">
    <source>
        <dbReference type="PROSITE" id="PS51208"/>
    </source>
</evidence>
<feature type="region of interest" description="Disordered" evidence="1">
    <location>
        <begin position="621"/>
        <end position="971"/>
    </location>
</feature>
<dbReference type="InterPro" id="IPR005546">
    <property type="entry name" value="Autotransporte_beta"/>
</dbReference>
<feature type="compositionally biased region" description="Pro residues" evidence="1">
    <location>
        <begin position="953"/>
        <end position="969"/>
    </location>
</feature>
<evidence type="ECO:0000256" key="2">
    <source>
        <dbReference type="SAM" id="SignalP"/>
    </source>
</evidence>
<dbReference type="InterPro" id="IPR006315">
    <property type="entry name" value="OM_autotransptr_brl_dom"/>
</dbReference>
<feature type="compositionally biased region" description="Low complexity" evidence="1">
    <location>
        <begin position="757"/>
        <end position="769"/>
    </location>
</feature>
<evidence type="ECO:0000313" key="5">
    <source>
        <dbReference type="Proteomes" id="UP000274201"/>
    </source>
</evidence>
<dbReference type="PANTHER" id="PTHR24216:SF65">
    <property type="entry name" value="PAXILLIN-LIKE PROTEIN 1"/>
    <property type="match status" value="1"/>
</dbReference>
<feature type="compositionally biased region" description="Pro residues" evidence="1">
    <location>
        <begin position="896"/>
        <end position="910"/>
    </location>
</feature>
<dbReference type="InterPro" id="IPR012332">
    <property type="entry name" value="Autotransporter_pectin_lyase_C"/>
</dbReference>
<dbReference type="InterPro" id="IPR036709">
    <property type="entry name" value="Autotransporte_beta_dom_sf"/>
</dbReference>
<dbReference type="Pfam" id="PF03797">
    <property type="entry name" value="Autotransporter"/>
    <property type="match status" value="1"/>
</dbReference>
<dbReference type="SUPFAM" id="SSF103515">
    <property type="entry name" value="Autotransporter"/>
    <property type="match status" value="1"/>
</dbReference>
<evidence type="ECO:0000256" key="1">
    <source>
        <dbReference type="SAM" id="MobiDB-lite"/>
    </source>
</evidence>
<feature type="compositionally biased region" description="Low complexity" evidence="1">
    <location>
        <begin position="639"/>
        <end position="651"/>
    </location>
</feature>
<proteinExistence type="predicted"/>
<dbReference type="EMBL" id="LR134529">
    <property type="protein sequence ID" value="VEJ45854.1"/>
    <property type="molecule type" value="Genomic_DNA"/>
</dbReference>
<feature type="domain" description="Autotransporter" evidence="3">
    <location>
        <begin position="1023"/>
        <end position="1300"/>
    </location>
</feature>
<dbReference type="RefSeq" id="WP_126603765.1">
    <property type="nucleotide sequence ID" value="NZ_LR134529.1"/>
</dbReference>
<feature type="compositionally biased region" description="Pro residues" evidence="1">
    <location>
        <begin position="741"/>
        <end position="756"/>
    </location>
</feature>
<feature type="compositionally biased region" description="Low complexity" evidence="1">
    <location>
        <begin position="698"/>
        <end position="716"/>
    </location>
</feature>